<dbReference type="GeneID" id="70252286"/>
<keyword evidence="5 6" id="KW-0472">Membrane</keyword>
<dbReference type="Proteomes" id="UP001201262">
    <property type="component" value="Unassembled WGS sequence"/>
</dbReference>
<evidence type="ECO:0000256" key="1">
    <source>
        <dbReference type="ARBA" id="ARBA00004141"/>
    </source>
</evidence>
<protein>
    <recommendedName>
        <fullName evidence="9">Major facilitator superfamily (MFS) profile domain-containing protein</fullName>
    </recommendedName>
</protein>
<feature type="transmembrane region" description="Helical" evidence="6">
    <location>
        <begin position="63"/>
        <end position="84"/>
    </location>
</feature>
<comment type="caution">
    <text evidence="7">The sequence shown here is derived from an EMBL/GenBank/DDBJ whole genome shotgun (WGS) entry which is preliminary data.</text>
</comment>
<evidence type="ECO:0000256" key="3">
    <source>
        <dbReference type="ARBA" id="ARBA00022692"/>
    </source>
</evidence>
<dbReference type="EMBL" id="JAJTJA010000002">
    <property type="protein sequence ID" value="KAH8704052.1"/>
    <property type="molecule type" value="Genomic_DNA"/>
</dbReference>
<organism evidence="7 8">
    <name type="scientific">Talaromyces proteolyticus</name>
    <dbReference type="NCBI Taxonomy" id="1131652"/>
    <lineage>
        <taxon>Eukaryota</taxon>
        <taxon>Fungi</taxon>
        <taxon>Dikarya</taxon>
        <taxon>Ascomycota</taxon>
        <taxon>Pezizomycotina</taxon>
        <taxon>Eurotiomycetes</taxon>
        <taxon>Eurotiomycetidae</taxon>
        <taxon>Eurotiales</taxon>
        <taxon>Trichocomaceae</taxon>
        <taxon>Talaromyces</taxon>
        <taxon>Talaromyces sect. Bacilispori</taxon>
    </lineage>
</organism>
<dbReference type="GO" id="GO:0016020">
    <property type="term" value="C:membrane"/>
    <property type="evidence" value="ECO:0007669"/>
    <property type="project" value="UniProtKB-SubCell"/>
</dbReference>
<dbReference type="SUPFAM" id="SSF103473">
    <property type="entry name" value="MFS general substrate transporter"/>
    <property type="match status" value="1"/>
</dbReference>
<keyword evidence="3 6" id="KW-0812">Transmembrane</keyword>
<evidence type="ECO:0008006" key="9">
    <source>
        <dbReference type="Google" id="ProtNLM"/>
    </source>
</evidence>
<accession>A0AAD4L5Q6</accession>
<sequence length="222" mass="24960">MEKFFARIGDAVRWYPTGNTYEEKILIFKIDLWCWSMRVFYSLPTTAYVSGMRQDLDLYGNRVNYVNATAVVSALVNAYIAPIYVVKDGNLSYSQFFAFISIGRAEGALPFIIAWAADSLSEDLEARAITLATYNCLGEVTSLVVPLVAWAVSKGPRFFGGCIWALIISVAYFTNTLIIVERRSQKRKAEKRIIENESSEITNDYEKKVTKSSAVVETAPVR</sequence>
<keyword evidence="8" id="KW-1185">Reference proteome</keyword>
<reference evidence="7" key="1">
    <citation type="submission" date="2021-12" db="EMBL/GenBank/DDBJ databases">
        <title>Convergent genome expansion in fungi linked to evolution of root-endophyte symbiosis.</title>
        <authorList>
            <consortium name="DOE Joint Genome Institute"/>
            <person name="Ke Y.-H."/>
            <person name="Bonito G."/>
            <person name="Liao H.-L."/>
            <person name="Looney B."/>
            <person name="Rojas-Flechas A."/>
            <person name="Nash J."/>
            <person name="Hameed K."/>
            <person name="Schadt C."/>
            <person name="Martin F."/>
            <person name="Crous P.W."/>
            <person name="Miettinen O."/>
            <person name="Magnuson J.K."/>
            <person name="Labbe J."/>
            <person name="Jacobson D."/>
            <person name="Doktycz M.J."/>
            <person name="Veneault-Fourrey C."/>
            <person name="Kuo A."/>
            <person name="Mondo S."/>
            <person name="Calhoun S."/>
            <person name="Riley R."/>
            <person name="Ohm R."/>
            <person name="LaButti K."/>
            <person name="Andreopoulos B."/>
            <person name="Pangilinan J."/>
            <person name="Nolan M."/>
            <person name="Tritt A."/>
            <person name="Clum A."/>
            <person name="Lipzen A."/>
            <person name="Daum C."/>
            <person name="Barry K."/>
            <person name="Grigoriev I.V."/>
            <person name="Vilgalys R."/>
        </authorList>
    </citation>
    <scope>NUCLEOTIDE SEQUENCE</scope>
    <source>
        <strain evidence="7">PMI_201</strain>
    </source>
</reference>
<feature type="transmembrane region" description="Helical" evidence="6">
    <location>
        <begin position="96"/>
        <end position="117"/>
    </location>
</feature>
<proteinExistence type="predicted"/>
<evidence type="ECO:0000313" key="8">
    <source>
        <dbReference type="Proteomes" id="UP001201262"/>
    </source>
</evidence>
<dbReference type="InterPro" id="IPR036259">
    <property type="entry name" value="MFS_trans_sf"/>
</dbReference>
<feature type="transmembrane region" description="Helical" evidence="6">
    <location>
        <begin position="129"/>
        <end position="152"/>
    </location>
</feature>
<evidence type="ECO:0000256" key="6">
    <source>
        <dbReference type="SAM" id="Phobius"/>
    </source>
</evidence>
<dbReference type="GO" id="GO:0022857">
    <property type="term" value="F:transmembrane transporter activity"/>
    <property type="evidence" value="ECO:0007669"/>
    <property type="project" value="TreeGrafter"/>
</dbReference>
<evidence type="ECO:0000256" key="5">
    <source>
        <dbReference type="ARBA" id="ARBA00023136"/>
    </source>
</evidence>
<comment type="subcellular location">
    <subcellularLocation>
        <location evidence="1">Membrane</location>
        <topology evidence="1">Multi-pass membrane protein</topology>
    </subcellularLocation>
</comment>
<dbReference type="RefSeq" id="XP_046077070.1">
    <property type="nucleotide sequence ID" value="XM_046221999.1"/>
</dbReference>
<evidence type="ECO:0000256" key="2">
    <source>
        <dbReference type="ARBA" id="ARBA00022448"/>
    </source>
</evidence>
<gene>
    <name evidence="7" type="ORF">BGW36DRAFT_458186</name>
</gene>
<dbReference type="AlphaFoldDB" id="A0AAD4L5Q6"/>
<dbReference type="PANTHER" id="PTHR43791">
    <property type="entry name" value="PERMEASE-RELATED"/>
    <property type="match status" value="1"/>
</dbReference>
<feature type="transmembrane region" description="Helical" evidence="6">
    <location>
        <begin position="158"/>
        <end position="180"/>
    </location>
</feature>
<evidence type="ECO:0000313" key="7">
    <source>
        <dbReference type="EMBL" id="KAH8704052.1"/>
    </source>
</evidence>
<keyword evidence="2" id="KW-0813">Transport</keyword>
<evidence type="ECO:0000256" key="4">
    <source>
        <dbReference type="ARBA" id="ARBA00022989"/>
    </source>
</evidence>
<name>A0AAD4L5Q6_9EURO</name>
<dbReference type="PANTHER" id="PTHR43791:SF39">
    <property type="entry name" value="TRANSPORTER LIZ1_SEO1, PUTATIVE (AFU_ORTHOLOGUE AFUA_3G00980)-RELATED"/>
    <property type="match status" value="1"/>
</dbReference>
<keyword evidence="4 6" id="KW-1133">Transmembrane helix</keyword>